<dbReference type="HOGENOM" id="CLU_854355_0_0_0"/>
<dbReference type="EMBL" id="AANZ01000011">
    <property type="protein sequence ID" value="EAQ80031.1"/>
    <property type="molecule type" value="Genomic_DNA"/>
</dbReference>
<evidence type="ECO:0000313" key="1">
    <source>
        <dbReference type="EMBL" id="EAQ80031.1"/>
    </source>
</evidence>
<dbReference type="AlphaFoldDB" id="A3ZTX3"/>
<dbReference type="Proteomes" id="UP000004358">
    <property type="component" value="Unassembled WGS sequence"/>
</dbReference>
<sequence>MAVIVSARSAQADFRASAGGYCCPNYQEAIRPGDEVYLISTRCLPSGCGFELPVERMSVQRYDGGLGWVESSLEEAVAGDTFDCTSIFVHGNWMDTWWTKRRGWATYHELTRDWEPERHIRYVIWSWPTQKDAKSLASIRRNTERADSDAYYLAWFLSQMPADEQVSISAFSLGARVVTGALQLQAGGRLNGRVLENRSTVDYRVVFFAAATSSGAFSPYCSSGDGLSRVEKLLNYYNSADPVLKRYWLVAGHGNKAMGYAGAGGLSSEGWSKVQQYNTARLMGKEHDFNQYICNSCIMTQAREVLRFGDVTPAVEPVEAEVVSL</sequence>
<proteinExistence type="predicted"/>
<evidence type="ECO:0008006" key="3">
    <source>
        <dbReference type="Google" id="ProtNLM"/>
    </source>
</evidence>
<organism evidence="1 2">
    <name type="scientific">Blastopirellula marina DSM 3645</name>
    <dbReference type="NCBI Taxonomy" id="314230"/>
    <lineage>
        <taxon>Bacteria</taxon>
        <taxon>Pseudomonadati</taxon>
        <taxon>Planctomycetota</taxon>
        <taxon>Planctomycetia</taxon>
        <taxon>Pirellulales</taxon>
        <taxon>Pirellulaceae</taxon>
        <taxon>Blastopirellula</taxon>
    </lineage>
</organism>
<accession>A3ZTX3</accession>
<gene>
    <name evidence="1" type="ORF">DSM3645_05395</name>
</gene>
<protein>
    <recommendedName>
        <fullName evidence="3">Alpha/beta hydrolase</fullName>
    </recommendedName>
</protein>
<evidence type="ECO:0000313" key="2">
    <source>
        <dbReference type="Proteomes" id="UP000004358"/>
    </source>
</evidence>
<name>A3ZTX3_9BACT</name>
<dbReference type="InterPro" id="IPR029058">
    <property type="entry name" value="AB_hydrolase_fold"/>
</dbReference>
<reference evidence="1 2" key="1">
    <citation type="submission" date="2006-02" db="EMBL/GenBank/DDBJ databases">
        <authorList>
            <person name="Amann R."/>
            <person name="Ferriera S."/>
            <person name="Johnson J."/>
            <person name="Kravitz S."/>
            <person name="Halpern A."/>
            <person name="Remington K."/>
            <person name="Beeson K."/>
            <person name="Tran B."/>
            <person name="Rogers Y.-H."/>
            <person name="Friedman R."/>
            <person name="Venter J.C."/>
        </authorList>
    </citation>
    <scope>NUCLEOTIDE SEQUENCE [LARGE SCALE GENOMIC DNA]</scope>
    <source>
        <strain evidence="1 2">DSM 3645</strain>
    </source>
</reference>
<dbReference type="eggNOG" id="ENOG50338UV">
    <property type="taxonomic scope" value="Bacteria"/>
</dbReference>
<dbReference type="SUPFAM" id="SSF53474">
    <property type="entry name" value="alpha/beta-Hydrolases"/>
    <property type="match status" value="1"/>
</dbReference>
<comment type="caution">
    <text evidence="1">The sequence shown here is derived from an EMBL/GenBank/DDBJ whole genome shotgun (WGS) entry which is preliminary data.</text>
</comment>